<protein>
    <submittedName>
        <fullName evidence="1">ABC transporter permease</fullName>
    </submittedName>
</protein>
<dbReference type="EMBL" id="BROD01000001">
    <property type="protein sequence ID" value="GKX68353.1"/>
    <property type="molecule type" value="Genomic_DNA"/>
</dbReference>
<name>A0ACB5RGX9_9CLOT</name>
<evidence type="ECO:0000313" key="2">
    <source>
        <dbReference type="Proteomes" id="UP001058074"/>
    </source>
</evidence>
<accession>A0ACB5RGX9</accession>
<dbReference type="Proteomes" id="UP001058074">
    <property type="component" value="Unassembled WGS sequence"/>
</dbReference>
<gene>
    <name evidence="1" type="ORF">rsdtw13_36110</name>
</gene>
<keyword evidence="2" id="KW-1185">Reference proteome</keyword>
<sequence length="402" mass="45032">MLFTLIKNELIKIFRRGKTWIVFILFVALVGVTMYGSFYEEKQAKKNITYNIESLKQQNQDNEGKIKNLESSTDAKSQESLVMLKKEQENIKDTLQSLESELSEKVDVEEIKASREKEIATLEENLKGNTDDRSKSFAEQHLEELKYLQANNIYEAATYKTNPYKFMTMLFAILATMLLIAGIAVFMSDIVSGECTPPTLKFLLIQPISRGKVLFSKFIAVTTTVLTMIMGMELIGFLLMGITRGFNLAKYPVLMGVKYEMKYNAQSASSHPAMISGSGVMGTNGELLLKSLLLQVLFIITCCAFVFLISTLFKSSMITMAISVLSTIAVVIFFGSISFLQSKAHILFFSYANTQAVLTGDIVNSYNNVNLTLTNSIIVMVITTILTYAIAHFIFNKKDILI</sequence>
<comment type="caution">
    <text evidence="1">The sequence shown here is derived from an EMBL/GenBank/DDBJ whole genome shotgun (WGS) entry which is preliminary data.</text>
</comment>
<proteinExistence type="predicted"/>
<organism evidence="1 2">
    <name type="scientific">Inconstantimicrobium mannanitabidum</name>
    <dbReference type="NCBI Taxonomy" id="1604901"/>
    <lineage>
        <taxon>Bacteria</taxon>
        <taxon>Bacillati</taxon>
        <taxon>Bacillota</taxon>
        <taxon>Clostridia</taxon>
        <taxon>Eubacteriales</taxon>
        <taxon>Clostridiaceae</taxon>
        <taxon>Inconstantimicrobium</taxon>
    </lineage>
</organism>
<reference evidence="1" key="1">
    <citation type="journal article" date="2025" name="Int. J. Syst. Evol. Microbiol.">
        <title>Inconstantimicrobium mannanitabidum sp. nov., a novel member of the family Clostridiaceae isolated from anoxic soil under the treatment of reductive soil disinfestation.</title>
        <authorList>
            <person name="Ueki A."/>
            <person name="Tonouchi A."/>
            <person name="Honma S."/>
            <person name="Kaku N."/>
            <person name="Ueki K."/>
        </authorList>
    </citation>
    <scope>NUCLEOTIDE SEQUENCE</scope>
    <source>
        <strain evidence="1">TW13</strain>
    </source>
</reference>
<evidence type="ECO:0000313" key="1">
    <source>
        <dbReference type="EMBL" id="GKX68353.1"/>
    </source>
</evidence>